<dbReference type="AlphaFoldDB" id="A0AAV7Z5G0"/>
<keyword evidence="2" id="KW-1133">Transmembrane helix</keyword>
<keyword evidence="2" id="KW-0812">Transmembrane</keyword>
<reference evidence="4" key="1">
    <citation type="submission" date="2022-08" db="EMBL/GenBank/DDBJ databases">
        <title>Novel sulphate-reducing endosymbionts in the free-living metamonad Anaeramoeba.</title>
        <authorList>
            <person name="Jerlstrom-Hultqvist J."/>
            <person name="Cepicka I."/>
            <person name="Gallot-Lavallee L."/>
            <person name="Salas-Leiva D."/>
            <person name="Curtis B.A."/>
            <person name="Zahonova K."/>
            <person name="Pipaliya S."/>
            <person name="Dacks J."/>
            <person name="Roger A.J."/>
        </authorList>
    </citation>
    <scope>NUCLEOTIDE SEQUENCE</scope>
    <source>
        <strain evidence="4">Busselton2</strain>
    </source>
</reference>
<evidence type="ECO:0000313" key="4">
    <source>
        <dbReference type="EMBL" id="KAJ3436416.1"/>
    </source>
</evidence>
<feature type="region of interest" description="Disordered" evidence="1">
    <location>
        <begin position="192"/>
        <end position="241"/>
    </location>
</feature>
<keyword evidence="4" id="KW-0176">Collagen</keyword>
<keyword evidence="3" id="KW-0732">Signal</keyword>
<feature type="chain" id="PRO_5043742653" evidence="3">
    <location>
        <begin position="31"/>
        <end position="1083"/>
    </location>
</feature>
<feature type="region of interest" description="Disordered" evidence="1">
    <location>
        <begin position="1044"/>
        <end position="1065"/>
    </location>
</feature>
<evidence type="ECO:0000256" key="3">
    <source>
        <dbReference type="SAM" id="SignalP"/>
    </source>
</evidence>
<feature type="transmembrane region" description="Helical" evidence="2">
    <location>
        <begin position="987"/>
        <end position="1013"/>
    </location>
</feature>
<sequence>MAFRTIKSEIAILIILFCTGFLSLSEETSAISGNFRPEDLPPIPPGKNCIDHNDGNMIILNCDQTVFYLADSFALKGEPEFYDPYKGLVIHTTELTINGDFQMPSQNIFLITETLQLSGHVTFNLSGEVGPYDCQGCTPPGIPTSEGTNGVSGYDGSRGGNGGDFVLVLATDQITCDVEPCLTIVTNGARGGNGQGGGDGSVGTQGQAGSFGQNGGDGGQGGDGGKPGSGGDGGNGGEIYIYTDNPKSNKWINFTSLAGDVGRAGTGGQPGKGGLGGGGGSYRHCHRCWGVAHCCKNKCCKPSGHTGPVGNPAPFPDENPVPGTPGTITVGNVNTTILNKYVTDEQLELSLTFAEDLYLNNNFKASRDHLMWIIYIINGHNISLSHPCENAEEDSQCLNTYHNNSLRYSIANLASSYLTNMKQGRNLNGEFFNDCPAMNTFYYYDKSKFDIESTKKIEDEYRLFISENNTMTVKLNAVTAGLVHTKLLMADLDNQIKKNDQQVLSESQIINKLSIQSQNLQLKVTTEEGKCIEAIEKKMEHDLLGMVFGDLFKLAQTVLDFATMSKSAFTDLKTLLKSFKSLKDGFKDLDTLIKDMHTIADDVGSEIKDIKNLVNKYKDIKSQIDAIGKQDSQKIALNIQNFDNFIKKYLDISECAHLKDLFHQLLTVIHSRNDHVLTHDKSVLTTYSLTSKKKLLQVQYQKAQSQLVDTYNPYTAEMSSYMKKILKTMMRNSIRTLSNYNQALKCHYYVPSEIALSAKNTATLYFALDSISTSETKAIEQASFNTNSFHYHQVSVHLNNDTHPHQLQSFHQTKHFNFSLPITHDSFAGFANVKVNQFSVCVYPVQSFPVKLILSHPGTQVGVTPRGTYLNFNFRHRTYMFIVDANSCQNGSVPEMKLQSDYEKELKKNIAPISPFSLWNIEIPQNLNPQLNHSKITGFEIFFQGTYQPLAYPQKAPYVFGGKYNSDTQESIHETKEESNTIDKRAFYAYLIVLPIGGLFSIILFALGLVKFVKNKRKARRQLNLDLISHEIGGNNIHEKILNSTDTQEQNSDSDIGSKTSNELDEVINNNSILDSSTTSQSD</sequence>
<protein>
    <submittedName>
        <fullName evidence="4">Collagen type xviii alpha 1 chain a</fullName>
    </submittedName>
</protein>
<keyword evidence="2" id="KW-0472">Membrane</keyword>
<evidence type="ECO:0000256" key="2">
    <source>
        <dbReference type="SAM" id="Phobius"/>
    </source>
</evidence>
<comment type="caution">
    <text evidence="4">The sequence shown here is derived from an EMBL/GenBank/DDBJ whole genome shotgun (WGS) entry which is preliminary data.</text>
</comment>
<gene>
    <name evidence="4" type="ORF">M0812_18474</name>
</gene>
<organism evidence="4 5">
    <name type="scientific">Anaeramoeba flamelloides</name>
    <dbReference type="NCBI Taxonomy" id="1746091"/>
    <lineage>
        <taxon>Eukaryota</taxon>
        <taxon>Metamonada</taxon>
        <taxon>Anaeramoebidae</taxon>
        <taxon>Anaeramoeba</taxon>
    </lineage>
</organism>
<feature type="compositionally biased region" description="Polar residues" evidence="1">
    <location>
        <begin position="1044"/>
        <end position="1061"/>
    </location>
</feature>
<evidence type="ECO:0000313" key="5">
    <source>
        <dbReference type="Proteomes" id="UP001146793"/>
    </source>
</evidence>
<proteinExistence type="predicted"/>
<feature type="compositionally biased region" description="Gly residues" evidence="1">
    <location>
        <begin position="192"/>
        <end position="203"/>
    </location>
</feature>
<name>A0AAV7Z5G0_9EUKA</name>
<feature type="signal peptide" evidence="3">
    <location>
        <begin position="1"/>
        <end position="30"/>
    </location>
</feature>
<feature type="compositionally biased region" description="Gly residues" evidence="1">
    <location>
        <begin position="212"/>
        <end position="237"/>
    </location>
</feature>
<dbReference type="Proteomes" id="UP001146793">
    <property type="component" value="Unassembled WGS sequence"/>
</dbReference>
<accession>A0AAV7Z5G0</accession>
<dbReference type="EMBL" id="JANTQA010000036">
    <property type="protein sequence ID" value="KAJ3436416.1"/>
    <property type="molecule type" value="Genomic_DNA"/>
</dbReference>
<evidence type="ECO:0000256" key="1">
    <source>
        <dbReference type="SAM" id="MobiDB-lite"/>
    </source>
</evidence>